<comment type="caution">
    <text evidence="1">The sequence shown here is derived from an EMBL/GenBank/DDBJ whole genome shotgun (WGS) entry which is preliminary data.</text>
</comment>
<proteinExistence type="predicted"/>
<reference evidence="1 2" key="1">
    <citation type="submission" date="2019-09" db="EMBL/GenBank/DDBJ databases">
        <authorList>
            <person name="Ou C."/>
        </authorList>
    </citation>
    <scope>NUCLEOTIDE SEQUENCE [LARGE SCALE GENOMIC DNA]</scope>
    <source>
        <strain evidence="1">S2</strain>
        <tissue evidence="1">Leaf</tissue>
    </source>
</reference>
<dbReference type="EMBL" id="SMOL01000401">
    <property type="protein sequence ID" value="KAB2619153.1"/>
    <property type="molecule type" value="Genomic_DNA"/>
</dbReference>
<keyword evidence="2" id="KW-1185">Reference proteome</keyword>
<evidence type="ECO:0000313" key="1">
    <source>
        <dbReference type="EMBL" id="KAB2619153.1"/>
    </source>
</evidence>
<name>A0A5N5GX63_9ROSA</name>
<dbReference type="Proteomes" id="UP000327157">
    <property type="component" value="Chromosome 15"/>
</dbReference>
<dbReference type="AlphaFoldDB" id="A0A5N5GX63"/>
<evidence type="ECO:0000313" key="2">
    <source>
        <dbReference type="Proteomes" id="UP000327157"/>
    </source>
</evidence>
<accession>A0A5N5GX63</accession>
<reference evidence="1 2" key="3">
    <citation type="submission" date="2019-11" db="EMBL/GenBank/DDBJ databases">
        <title>A de novo genome assembly of a pear dwarfing rootstock.</title>
        <authorList>
            <person name="Wang F."/>
            <person name="Wang J."/>
            <person name="Li S."/>
            <person name="Zhang Y."/>
            <person name="Fang M."/>
            <person name="Ma L."/>
            <person name="Zhao Y."/>
            <person name="Jiang S."/>
        </authorList>
    </citation>
    <scope>NUCLEOTIDE SEQUENCE [LARGE SCALE GENOMIC DNA]</scope>
    <source>
        <strain evidence="1">S2</strain>
        <tissue evidence="1">Leaf</tissue>
    </source>
</reference>
<gene>
    <name evidence="1" type="ORF">D8674_015022</name>
</gene>
<reference evidence="2" key="2">
    <citation type="submission" date="2019-10" db="EMBL/GenBank/DDBJ databases">
        <title>A de novo genome assembly of a pear dwarfing rootstock.</title>
        <authorList>
            <person name="Wang F."/>
            <person name="Wang J."/>
            <person name="Li S."/>
            <person name="Zhang Y."/>
            <person name="Fang M."/>
            <person name="Ma L."/>
            <person name="Zhao Y."/>
            <person name="Jiang S."/>
        </authorList>
    </citation>
    <scope>NUCLEOTIDE SEQUENCE [LARGE SCALE GENOMIC DNA]</scope>
</reference>
<organism evidence="1 2">
    <name type="scientific">Pyrus ussuriensis x Pyrus communis</name>
    <dbReference type="NCBI Taxonomy" id="2448454"/>
    <lineage>
        <taxon>Eukaryota</taxon>
        <taxon>Viridiplantae</taxon>
        <taxon>Streptophyta</taxon>
        <taxon>Embryophyta</taxon>
        <taxon>Tracheophyta</taxon>
        <taxon>Spermatophyta</taxon>
        <taxon>Magnoliopsida</taxon>
        <taxon>eudicotyledons</taxon>
        <taxon>Gunneridae</taxon>
        <taxon>Pentapetalae</taxon>
        <taxon>rosids</taxon>
        <taxon>fabids</taxon>
        <taxon>Rosales</taxon>
        <taxon>Rosaceae</taxon>
        <taxon>Amygdaloideae</taxon>
        <taxon>Maleae</taxon>
        <taxon>Pyrus</taxon>
    </lineage>
</organism>
<sequence>MYASHGGDLLTLDWKTLFELQDYGSRLRHLVRDYHTNYKASNMLDFLKLSRHITMDAKHRLGITGGYDIEQVVFGRAL</sequence>
<protein>
    <submittedName>
        <fullName evidence="1">Uncharacterized protein</fullName>
    </submittedName>
</protein>